<proteinExistence type="predicted"/>
<evidence type="ECO:0000313" key="1">
    <source>
        <dbReference type="EMBL" id="JAD62424.1"/>
    </source>
</evidence>
<reference evidence="1" key="2">
    <citation type="journal article" date="2015" name="Data Brief">
        <title>Shoot transcriptome of the giant reed, Arundo donax.</title>
        <authorList>
            <person name="Barrero R.A."/>
            <person name="Guerrero F.D."/>
            <person name="Moolhuijzen P."/>
            <person name="Goolsby J.A."/>
            <person name="Tidwell J."/>
            <person name="Bellgard S.E."/>
            <person name="Bellgard M.I."/>
        </authorList>
    </citation>
    <scope>NUCLEOTIDE SEQUENCE</scope>
    <source>
        <tissue evidence="1">Shoot tissue taken approximately 20 cm above the soil surface</tissue>
    </source>
</reference>
<dbReference type="AlphaFoldDB" id="A0A0A9BEL8"/>
<organism evidence="1">
    <name type="scientific">Arundo donax</name>
    <name type="common">Giant reed</name>
    <name type="synonym">Donax arundinaceus</name>
    <dbReference type="NCBI Taxonomy" id="35708"/>
    <lineage>
        <taxon>Eukaryota</taxon>
        <taxon>Viridiplantae</taxon>
        <taxon>Streptophyta</taxon>
        <taxon>Embryophyta</taxon>
        <taxon>Tracheophyta</taxon>
        <taxon>Spermatophyta</taxon>
        <taxon>Magnoliopsida</taxon>
        <taxon>Liliopsida</taxon>
        <taxon>Poales</taxon>
        <taxon>Poaceae</taxon>
        <taxon>PACMAD clade</taxon>
        <taxon>Arundinoideae</taxon>
        <taxon>Arundineae</taxon>
        <taxon>Arundo</taxon>
    </lineage>
</organism>
<accession>A0A0A9BEL8</accession>
<name>A0A0A9BEL8_ARUDO</name>
<dbReference type="EMBL" id="GBRH01235471">
    <property type="protein sequence ID" value="JAD62424.1"/>
    <property type="molecule type" value="Transcribed_RNA"/>
</dbReference>
<sequence>MYLVFAFLELETLYFRIQTLSV</sequence>
<protein>
    <submittedName>
        <fullName evidence="1">Uncharacterized protein</fullName>
    </submittedName>
</protein>
<reference evidence="1" key="1">
    <citation type="submission" date="2014-09" db="EMBL/GenBank/DDBJ databases">
        <authorList>
            <person name="Magalhaes I.L.F."/>
            <person name="Oliveira U."/>
            <person name="Santos F.R."/>
            <person name="Vidigal T.H.D.A."/>
            <person name="Brescovit A.D."/>
            <person name="Santos A.J."/>
        </authorList>
    </citation>
    <scope>NUCLEOTIDE SEQUENCE</scope>
    <source>
        <tissue evidence="1">Shoot tissue taken approximately 20 cm above the soil surface</tissue>
    </source>
</reference>